<evidence type="ECO:0000256" key="1">
    <source>
        <dbReference type="ARBA" id="ARBA00022723"/>
    </source>
</evidence>
<keyword evidence="3" id="KW-0862">Zinc</keyword>
<keyword evidence="5" id="KW-0472">Membrane</keyword>
<reference evidence="7" key="2">
    <citation type="journal article" date="2024" name="Plant">
        <title>Genomic evolution and insights into agronomic trait innovations of Sesamum species.</title>
        <authorList>
            <person name="Miao H."/>
            <person name="Wang L."/>
            <person name="Qu L."/>
            <person name="Liu H."/>
            <person name="Sun Y."/>
            <person name="Le M."/>
            <person name="Wang Q."/>
            <person name="Wei S."/>
            <person name="Zheng Y."/>
            <person name="Lin W."/>
            <person name="Duan Y."/>
            <person name="Cao H."/>
            <person name="Xiong S."/>
            <person name="Wang X."/>
            <person name="Wei L."/>
            <person name="Li C."/>
            <person name="Ma Q."/>
            <person name="Ju M."/>
            <person name="Zhao R."/>
            <person name="Li G."/>
            <person name="Mu C."/>
            <person name="Tian Q."/>
            <person name="Mei H."/>
            <person name="Zhang T."/>
            <person name="Gao T."/>
            <person name="Zhang H."/>
        </authorList>
    </citation>
    <scope>NUCLEOTIDE SEQUENCE</scope>
    <source>
        <strain evidence="7">3651</strain>
    </source>
</reference>
<accession>A0AAE1YX98</accession>
<dbReference type="SUPFAM" id="SSF57850">
    <property type="entry name" value="RING/U-box"/>
    <property type="match status" value="1"/>
</dbReference>
<evidence type="ECO:0000313" key="8">
    <source>
        <dbReference type="Proteomes" id="UP001293254"/>
    </source>
</evidence>
<dbReference type="Proteomes" id="UP001293254">
    <property type="component" value="Unassembled WGS sequence"/>
</dbReference>
<dbReference type="PANTHER" id="PTHR22894">
    <property type="entry name" value="RING-TYPE DOMAIN-CONTAINING PROTEIN"/>
    <property type="match status" value="1"/>
</dbReference>
<comment type="caution">
    <text evidence="7">The sequence shown here is derived from an EMBL/GenBank/DDBJ whole genome shotgun (WGS) entry which is preliminary data.</text>
</comment>
<dbReference type="InterPro" id="IPR038896">
    <property type="entry name" value="RNF170"/>
</dbReference>
<feature type="transmembrane region" description="Helical" evidence="5">
    <location>
        <begin position="247"/>
        <end position="264"/>
    </location>
</feature>
<dbReference type="EMBL" id="JACGWO010000001">
    <property type="protein sequence ID" value="KAK4438310.1"/>
    <property type="molecule type" value="Genomic_DNA"/>
</dbReference>
<dbReference type="SMART" id="SM00184">
    <property type="entry name" value="RING"/>
    <property type="match status" value="1"/>
</dbReference>
<keyword evidence="5" id="KW-1133">Transmembrane helix</keyword>
<dbReference type="AlphaFoldDB" id="A0AAE1YX98"/>
<reference evidence="7" key="1">
    <citation type="submission" date="2020-06" db="EMBL/GenBank/DDBJ databases">
        <authorList>
            <person name="Li T."/>
            <person name="Hu X."/>
            <person name="Zhang T."/>
            <person name="Song X."/>
            <person name="Zhang H."/>
            <person name="Dai N."/>
            <person name="Sheng W."/>
            <person name="Hou X."/>
            <person name="Wei L."/>
        </authorList>
    </citation>
    <scope>NUCLEOTIDE SEQUENCE</scope>
    <source>
        <strain evidence="7">3651</strain>
        <tissue evidence="7">Leaf</tissue>
    </source>
</reference>
<sequence length="278" mass="31635">MLREKEEKPKQKKKKIIVMVLLGNEGRATQNLVSRKAHQEMEMKMENDKRFHPEMEDQEFSNDEQEHVGGGNGIEDVCLEEIDDRIGGFNKDMPPVDDVCPICFDSFTIPCRSNCGHWFCASCILQFWLFRSSIKPCKCPLCSCRIVNLKPETSQLVQPPDDIVEVLKKVNQYNGLYISGLLGAFHRLLALPLFMWRIFSVLIDPDGLRCTYYVMRLLGLFLALLYERGEYEFIPTGGLGIQRTFDVGASVLVISLFFIGMGWSRRPAASVLGRKGLS</sequence>
<dbReference type="Gene3D" id="3.30.40.10">
    <property type="entry name" value="Zinc/RING finger domain, C3HC4 (zinc finger)"/>
    <property type="match status" value="1"/>
</dbReference>
<dbReference type="InterPro" id="IPR017907">
    <property type="entry name" value="Znf_RING_CS"/>
</dbReference>
<dbReference type="GO" id="GO:0061630">
    <property type="term" value="F:ubiquitin protein ligase activity"/>
    <property type="evidence" value="ECO:0007669"/>
    <property type="project" value="InterPro"/>
</dbReference>
<proteinExistence type="predicted"/>
<keyword evidence="5" id="KW-0812">Transmembrane</keyword>
<keyword evidence="2 4" id="KW-0863">Zinc-finger</keyword>
<gene>
    <name evidence="7" type="ORF">Salat_0165300</name>
</gene>
<keyword evidence="1" id="KW-0479">Metal-binding</keyword>
<organism evidence="7 8">
    <name type="scientific">Sesamum alatum</name>
    <dbReference type="NCBI Taxonomy" id="300844"/>
    <lineage>
        <taxon>Eukaryota</taxon>
        <taxon>Viridiplantae</taxon>
        <taxon>Streptophyta</taxon>
        <taxon>Embryophyta</taxon>
        <taxon>Tracheophyta</taxon>
        <taxon>Spermatophyta</taxon>
        <taxon>Magnoliopsida</taxon>
        <taxon>eudicotyledons</taxon>
        <taxon>Gunneridae</taxon>
        <taxon>Pentapetalae</taxon>
        <taxon>asterids</taxon>
        <taxon>lamiids</taxon>
        <taxon>Lamiales</taxon>
        <taxon>Pedaliaceae</taxon>
        <taxon>Sesamum</taxon>
    </lineage>
</organism>
<evidence type="ECO:0000259" key="6">
    <source>
        <dbReference type="PROSITE" id="PS50089"/>
    </source>
</evidence>
<dbReference type="InterPro" id="IPR027370">
    <property type="entry name" value="Znf-RING_euk"/>
</dbReference>
<feature type="transmembrane region" description="Helical" evidence="5">
    <location>
        <begin position="210"/>
        <end position="227"/>
    </location>
</feature>
<dbReference type="Pfam" id="PF13445">
    <property type="entry name" value="zf-RING_UBOX"/>
    <property type="match status" value="1"/>
</dbReference>
<dbReference type="InterPro" id="IPR013083">
    <property type="entry name" value="Znf_RING/FYVE/PHD"/>
</dbReference>
<evidence type="ECO:0000256" key="4">
    <source>
        <dbReference type="PROSITE-ProRule" id="PRU00175"/>
    </source>
</evidence>
<evidence type="ECO:0000256" key="3">
    <source>
        <dbReference type="ARBA" id="ARBA00022833"/>
    </source>
</evidence>
<protein>
    <recommendedName>
        <fullName evidence="6">RING-type domain-containing protein</fullName>
    </recommendedName>
</protein>
<dbReference type="GO" id="GO:0008270">
    <property type="term" value="F:zinc ion binding"/>
    <property type="evidence" value="ECO:0007669"/>
    <property type="project" value="UniProtKB-KW"/>
</dbReference>
<evidence type="ECO:0000313" key="7">
    <source>
        <dbReference type="EMBL" id="KAK4438310.1"/>
    </source>
</evidence>
<dbReference type="PROSITE" id="PS50089">
    <property type="entry name" value="ZF_RING_2"/>
    <property type="match status" value="1"/>
</dbReference>
<keyword evidence="8" id="KW-1185">Reference proteome</keyword>
<evidence type="ECO:0000256" key="5">
    <source>
        <dbReference type="SAM" id="Phobius"/>
    </source>
</evidence>
<feature type="domain" description="RING-type" evidence="6">
    <location>
        <begin position="100"/>
        <end position="143"/>
    </location>
</feature>
<feature type="transmembrane region" description="Helical" evidence="5">
    <location>
        <begin position="176"/>
        <end position="198"/>
    </location>
</feature>
<evidence type="ECO:0000256" key="2">
    <source>
        <dbReference type="ARBA" id="ARBA00022771"/>
    </source>
</evidence>
<dbReference type="InterPro" id="IPR001841">
    <property type="entry name" value="Znf_RING"/>
</dbReference>
<name>A0AAE1YX98_9LAMI</name>
<dbReference type="PANTHER" id="PTHR22894:SF6">
    <property type="entry name" value="E3 UBIQUITIN-PROTEIN LIGASE RNF170-LIKE ISOFORM X1"/>
    <property type="match status" value="1"/>
</dbReference>
<dbReference type="PROSITE" id="PS00518">
    <property type="entry name" value="ZF_RING_1"/>
    <property type="match status" value="1"/>
</dbReference>